<dbReference type="InterPro" id="IPR019933">
    <property type="entry name" value="DivIVA_domain"/>
</dbReference>
<reference evidence="1 2" key="1">
    <citation type="journal article" date="2019" name="Int. J. Syst. Evol. Microbiol.">
        <title>The Global Catalogue of Microorganisms (GCM) 10K type strain sequencing project: providing services to taxonomists for standard genome sequencing and annotation.</title>
        <authorList>
            <consortium name="The Broad Institute Genomics Platform"/>
            <consortium name="The Broad Institute Genome Sequencing Center for Infectious Disease"/>
            <person name="Wu L."/>
            <person name="Ma J."/>
        </authorList>
    </citation>
    <scope>NUCLEOTIDE SEQUENCE [LARGE SCALE GENOMIC DNA]</scope>
    <source>
        <strain evidence="1 2">JCM 14545</strain>
    </source>
</reference>
<accession>A0ABN2SLM5</accession>
<evidence type="ECO:0000313" key="2">
    <source>
        <dbReference type="Proteomes" id="UP001501116"/>
    </source>
</evidence>
<dbReference type="NCBIfam" id="TIGR03544">
    <property type="entry name" value="DivI1A_domain"/>
    <property type="match status" value="2"/>
</dbReference>
<gene>
    <name evidence="1" type="ORF">GCM10009754_78810</name>
</gene>
<evidence type="ECO:0008006" key="3">
    <source>
        <dbReference type="Google" id="ProtNLM"/>
    </source>
</evidence>
<dbReference type="Gene3D" id="6.10.250.660">
    <property type="match status" value="2"/>
</dbReference>
<sequence>MAVTADEVYDTQFDQAALGTRGYHEPAVDGFLNRVAATLEGRDDVTAAEVHAVTFPGPSLRKRGYDRASVDAFLRRVESTLAAHEPSGAFYIAPALEHTHARRPIWRRVVS</sequence>
<dbReference type="EMBL" id="BAAANN010000050">
    <property type="protein sequence ID" value="GAA1988855.1"/>
    <property type="molecule type" value="Genomic_DNA"/>
</dbReference>
<proteinExistence type="predicted"/>
<dbReference type="RefSeq" id="WP_344430597.1">
    <property type="nucleotide sequence ID" value="NZ_BAAANN010000050.1"/>
</dbReference>
<organism evidence="1 2">
    <name type="scientific">Amycolatopsis minnesotensis</name>
    <dbReference type="NCBI Taxonomy" id="337894"/>
    <lineage>
        <taxon>Bacteria</taxon>
        <taxon>Bacillati</taxon>
        <taxon>Actinomycetota</taxon>
        <taxon>Actinomycetes</taxon>
        <taxon>Pseudonocardiales</taxon>
        <taxon>Pseudonocardiaceae</taxon>
        <taxon>Amycolatopsis</taxon>
    </lineage>
</organism>
<dbReference type="Proteomes" id="UP001501116">
    <property type="component" value="Unassembled WGS sequence"/>
</dbReference>
<comment type="caution">
    <text evidence="1">The sequence shown here is derived from an EMBL/GenBank/DDBJ whole genome shotgun (WGS) entry which is preliminary data.</text>
</comment>
<keyword evidence="2" id="KW-1185">Reference proteome</keyword>
<protein>
    <recommendedName>
        <fullName evidence="3">DivIVA domain-containing protein</fullName>
    </recommendedName>
</protein>
<evidence type="ECO:0000313" key="1">
    <source>
        <dbReference type="EMBL" id="GAA1988855.1"/>
    </source>
</evidence>
<name>A0ABN2SLM5_9PSEU</name>